<reference evidence="2" key="1">
    <citation type="journal article" date="2019" name="Int. J. Syst. Evol. Microbiol.">
        <title>The Global Catalogue of Microorganisms (GCM) 10K type strain sequencing project: providing services to taxonomists for standard genome sequencing and annotation.</title>
        <authorList>
            <consortium name="The Broad Institute Genomics Platform"/>
            <consortium name="The Broad Institute Genome Sequencing Center for Infectious Disease"/>
            <person name="Wu L."/>
            <person name="Ma J."/>
        </authorList>
    </citation>
    <scope>NUCLEOTIDE SEQUENCE [LARGE SCALE GENOMIC DNA]</scope>
    <source>
        <strain evidence="2">KCTC 52277</strain>
    </source>
</reference>
<dbReference type="RefSeq" id="WP_248936142.1">
    <property type="nucleotide sequence ID" value="NZ_JAKILF010000004.1"/>
</dbReference>
<evidence type="ECO:0000313" key="1">
    <source>
        <dbReference type="EMBL" id="MFC3139627.1"/>
    </source>
</evidence>
<accession>A0ABV7GIU3</accession>
<gene>
    <name evidence="1" type="ORF">ACFOE0_15770</name>
</gene>
<organism evidence="1 2">
    <name type="scientific">Shewanella submarina</name>
    <dbReference type="NCBI Taxonomy" id="2016376"/>
    <lineage>
        <taxon>Bacteria</taxon>
        <taxon>Pseudomonadati</taxon>
        <taxon>Pseudomonadota</taxon>
        <taxon>Gammaproteobacteria</taxon>
        <taxon>Alteromonadales</taxon>
        <taxon>Shewanellaceae</taxon>
        <taxon>Shewanella</taxon>
    </lineage>
</organism>
<dbReference type="EMBL" id="JBHRTD010000017">
    <property type="protein sequence ID" value="MFC3139627.1"/>
    <property type="molecule type" value="Genomic_DNA"/>
</dbReference>
<keyword evidence="2" id="KW-1185">Reference proteome</keyword>
<sequence>MNLAAKLVTGSVILGGMIFWALKKPHPKPGKTSSPNPADFQLTPWAFVDFDGYLPTGGNSMVKPYNRNDGKPIPKGIRNNNPLNIEAGQPWQGANGSDGRFATFESAWFGIRAAGRLLKTYRDRYGLNTVSGIVNRWAPPSDNNPTDNYIRYVADKAGVDINQPLADSDYPHVVTAMIEFENGYNPYEANEIANAVAAGLA</sequence>
<protein>
    <recommendedName>
        <fullName evidence="3">Structural protein P5</fullName>
    </recommendedName>
</protein>
<evidence type="ECO:0008006" key="3">
    <source>
        <dbReference type="Google" id="ProtNLM"/>
    </source>
</evidence>
<evidence type="ECO:0000313" key="2">
    <source>
        <dbReference type="Proteomes" id="UP001595621"/>
    </source>
</evidence>
<dbReference type="Proteomes" id="UP001595621">
    <property type="component" value="Unassembled WGS sequence"/>
</dbReference>
<proteinExistence type="predicted"/>
<name>A0ABV7GIU3_9GAMM</name>
<comment type="caution">
    <text evidence="1">The sequence shown here is derived from an EMBL/GenBank/DDBJ whole genome shotgun (WGS) entry which is preliminary data.</text>
</comment>